<organism evidence="9 10">
    <name type="scientific">Anaeramoeba ignava</name>
    <name type="common">Anaerobic marine amoeba</name>
    <dbReference type="NCBI Taxonomy" id="1746090"/>
    <lineage>
        <taxon>Eukaryota</taxon>
        <taxon>Metamonada</taxon>
        <taxon>Anaeramoebidae</taxon>
        <taxon>Anaeramoeba</taxon>
    </lineage>
</organism>
<dbReference type="GO" id="GO:0005763">
    <property type="term" value="C:mitochondrial small ribosomal subunit"/>
    <property type="evidence" value="ECO:0007669"/>
    <property type="project" value="TreeGrafter"/>
</dbReference>
<evidence type="ECO:0000256" key="4">
    <source>
        <dbReference type="ARBA" id="ARBA00022980"/>
    </source>
</evidence>
<evidence type="ECO:0000313" key="9">
    <source>
        <dbReference type="EMBL" id="KAJ5075504.1"/>
    </source>
</evidence>
<evidence type="ECO:0000256" key="7">
    <source>
        <dbReference type="ARBA" id="ARBA00035140"/>
    </source>
</evidence>
<feature type="compositionally biased region" description="Low complexity" evidence="8">
    <location>
        <begin position="53"/>
        <end position="65"/>
    </location>
</feature>
<keyword evidence="3" id="KW-0809">Transit peptide</keyword>
<evidence type="ECO:0000256" key="6">
    <source>
        <dbReference type="ARBA" id="ARBA00023274"/>
    </source>
</evidence>
<feature type="region of interest" description="Disordered" evidence="8">
    <location>
        <begin position="1"/>
        <end position="65"/>
    </location>
</feature>
<dbReference type="OrthoDB" id="274828at2759"/>
<dbReference type="EMBL" id="JAPDFW010000064">
    <property type="protein sequence ID" value="KAJ5075504.1"/>
    <property type="molecule type" value="Genomic_DNA"/>
</dbReference>
<evidence type="ECO:0000256" key="2">
    <source>
        <dbReference type="ARBA" id="ARBA00009863"/>
    </source>
</evidence>
<dbReference type="InterPro" id="IPR019368">
    <property type="entry name" value="Ribosomal_mS29"/>
</dbReference>
<comment type="subcellular location">
    <subcellularLocation>
        <location evidence="1">Mitochondrion</location>
    </subcellularLocation>
</comment>
<protein>
    <recommendedName>
        <fullName evidence="7">Small ribosomal subunit protein mS29</fullName>
    </recommendedName>
</protein>
<dbReference type="InterPro" id="IPR027417">
    <property type="entry name" value="P-loop_NTPase"/>
</dbReference>
<keyword evidence="4 9" id="KW-0689">Ribosomal protein</keyword>
<feature type="compositionally biased region" description="Low complexity" evidence="8">
    <location>
        <begin position="18"/>
        <end position="27"/>
    </location>
</feature>
<comment type="similarity">
    <text evidence="2">Belongs to the mitochondrion-specific ribosomal protein mS29 family.</text>
</comment>
<proteinExistence type="inferred from homology"/>
<sequence>MFTKKNSNSNKKRKKKTIQTVQTNQKQNKTKSGKNENKVKRVKTKKNKKNTNRKSNQENQNLNETNQEILQQNIEQEEPILTELKIEEHIKPENCNKVIGLKHVFKKIPGINIKKSVGNLTPFLIRKQTQMLLNEILNQDSGKKLFIGPAGAGKSYTLFHIAYFCYHLPKWLVLYIPNLEELQQKSNYSVARNIFSTFYKLNEKQLSCYSDFPYDKNLWEKKKPTIEDMEAMEKECKNLFESLMDGIFSQHKVLIALDQWNVLYDSDRDKTHILEFFHYFASVKNGLFYTAVSSTFSPTGKMSDNDYPEFISEVPIFNSDELQTMMEFEIKMNNLPKEIQISEVKEFTNNVPRMFFYFYQSYSQREIHPGWKVKAEEQAVMYYKQRIFHILNKSLQLTQIPENKKKKIENSGFPLFPKDTIFSEDTNNNILFASNVYLNKSFTDLPDYWKSGGIFIKNDDRTYNFICKWARQAFFNTFKLGIQTFLQVLASLKDTKPFAFENFWIRQERSNPLTKIEPGTLIQCFGSHPAVDFIIFSEEKELFYIQASISSYSSHCPKYPALFESSFSTSEEKEEEEEKKKKKIL</sequence>
<dbReference type="Proteomes" id="UP001149090">
    <property type="component" value="Unassembled WGS sequence"/>
</dbReference>
<evidence type="ECO:0000256" key="8">
    <source>
        <dbReference type="SAM" id="MobiDB-lite"/>
    </source>
</evidence>
<keyword evidence="5" id="KW-0496">Mitochondrion</keyword>
<gene>
    <name evidence="9" type="ORF">M0811_07074</name>
</gene>
<accession>A0A9Q0RCV5</accession>
<evidence type="ECO:0000313" key="10">
    <source>
        <dbReference type="Proteomes" id="UP001149090"/>
    </source>
</evidence>
<dbReference type="SUPFAM" id="SSF52540">
    <property type="entry name" value="P-loop containing nucleoside triphosphate hydrolases"/>
    <property type="match status" value="1"/>
</dbReference>
<name>A0A9Q0RCV5_ANAIG</name>
<keyword evidence="6" id="KW-0687">Ribonucleoprotein</keyword>
<dbReference type="GO" id="GO:0003735">
    <property type="term" value="F:structural constituent of ribosome"/>
    <property type="evidence" value="ECO:0007669"/>
    <property type="project" value="TreeGrafter"/>
</dbReference>
<dbReference type="AlphaFoldDB" id="A0A9Q0RCV5"/>
<evidence type="ECO:0000256" key="5">
    <source>
        <dbReference type="ARBA" id="ARBA00023128"/>
    </source>
</evidence>
<reference evidence="9" key="1">
    <citation type="submission" date="2022-10" db="EMBL/GenBank/DDBJ databases">
        <title>Novel sulphate-reducing endosymbionts in the free-living metamonad Anaeramoeba.</title>
        <authorList>
            <person name="Jerlstrom-Hultqvist J."/>
            <person name="Cepicka I."/>
            <person name="Gallot-Lavallee L."/>
            <person name="Salas-Leiva D."/>
            <person name="Curtis B.A."/>
            <person name="Zahonova K."/>
            <person name="Pipaliya S."/>
            <person name="Dacks J."/>
            <person name="Roger A.J."/>
        </authorList>
    </citation>
    <scope>NUCLEOTIDE SEQUENCE</scope>
    <source>
        <strain evidence="9">BMAN</strain>
    </source>
</reference>
<keyword evidence="10" id="KW-1185">Reference proteome</keyword>
<dbReference type="PANTHER" id="PTHR12810:SF0">
    <property type="entry name" value="SMALL RIBOSOMAL SUBUNIT PROTEIN MS29"/>
    <property type="match status" value="1"/>
</dbReference>
<evidence type="ECO:0000256" key="1">
    <source>
        <dbReference type="ARBA" id="ARBA00004173"/>
    </source>
</evidence>
<comment type="caution">
    <text evidence="9">The sequence shown here is derived from an EMBL/GenBank/DDBJ whole genome shotgun (WGS) entry which is preliminary data.</text>
</comment>
<evidence type="ECO:0000256" key="3">
    <source>
        <dbReference type="ARBA" id="ARBA00022946"/>
    </source>
</evidence>
<dbReference type="PANTHER" id="PTHR12810">
    <property type="entry name" value="MITOCHONDRIAL 28S RIBOSOMAL PROTEIN S29"/>
    <property type="match status" value="1"/>
</dbReference>
<feature type="compositionally biased region" description="Basic residues" evidence="8">
    <location>
        <begin position="40"/>
        <end position="52"/>
    </location>
</feature>